<dbReference type="GO" id="GO:0006355">
    <property type="term" value="P:regulation of DNA-templated transcription"/>
    <property type="evidence" value="ECO:0007669"/>
    <property type="project" value="TreeGrafter"/>
</dbReference>
<evidence type="ECO:0000313" key="4">
    <source>
        <dbReference type="WBParaSite" id="GPLIN_001455700"/>
    </source>
</evidence>
<reference evidence="4" key="3">
    <citation type="submission" date="2016-06" db="UniProtKB">
        <authorList>
            <consortium name="WormBaseParasite"/>
        </authorList>
    </citation>
    <scope>IDENTIFICATION</scope>
</reference>
<organism evidence="3 4">
    <name type="scientific">Globodera pallida</name>
    <name type="common">Potato cyst nematode worm</name>
    <name type="synonym">Heterodera pallida</name>
    <dbReference type="NCBI Taxonomy" id="36090"/>
    <lineage>
        <taxon>Eukaryota</taxon>
        <taxon>Metazoa</taxon>
        <taxon>Ecdysozoa</taxon>
        <taxon>Nematoda</taxon>
        <taxon>Chromadorea</taxon>
        <taxon>Rhabditida</taxon>
        <taxon>Tylenchina</taxon>
        <taxon>Tylenchomorpha</taxon>
        <taxon>Tylenchoidea</taxon>
        <taxon>Heteroderidae</taxon>
        <taxon>Heteroderinae</taxon>
        <taxon>Globodera</taxon>
    </lineage>
</organism>
<keyword evidence="3" id="KW-1185">Reference proteome</keyword>
<evidence type="ECO:0000313" key="3">
    <source>
        <dbReference type="Proteomes" id="UP000050741"/>
    </source>
</evidence>
<dbReference type="PANTHER" id="PTHR10694">
    <property type="entry name" value="LYSINE-SPECIFIC DEMETHYLASE"/>
    <property type="match status" value="1"/>
</dbReference>
<name>A0A183CNV0_GLOPA</name>
<proteinExistence type="predicted"/>
<dbReference type="PANTHER" id="PTHR10694:SF33">
    <property type="entry name" value="LYSINE-SPECIFIC DEMETHYLASE 5"/>
    <property type="match status" value="1"/>
</dbReference>
<dbReference type="AlphaFoldDB" id="A0A183CNV0"/>
<sequence>MSEEYGGYEIEEFCCGGAKQYGLKMKCKQTGEVDYIFKQQYFNQAPCDVTNERVEREFWRNVIDIDKGVHVKYGADLISSKVGSGFPRREDVVRGVVDARERQQYANHPWNLNNLPKVREIWYGVPGDEAELFDKVMKESAPELFVEQTDLLHQMITHM</sequence>
<keyword evidence="1" id="KW-0479">Metal-binding</keyword>
<dbReference type="Proteomes" id="UP000050741">
    <property type="component" value="Unassembled WGS sequence"/>
</dbReference>
<evidence type="ECO:0000256" key="1">
    <source>
        <dbReference type="ARBA" id="ARBA00022723"/>
    </source>
</evidence>
<dbReference type="WBParaSite" id="GPLIN_001455700">
    <property type="protein sequence ID" value="GPLIN_001455700"/>
    <property type="gene ID" value="GPLIN_001455700"/>
</dbReference>
<dbReference type="GO" id="GO:0046872">
    <property type="term" value="F:metal ion binding"/>
    <property type="evidence" value="ECO:0007669"/>
    <property type="project" value="UniProtKB-KW"/>
</dbReference>
<reference evidence="3" key="2">
    <citation type="submission" date="2014-05" db="EMBL/GenBank/DDBJ databases">
        <title>The genome and life-stage specific transcriptomes of Globodera pallida elucidate key aspects of plant parasitism by a cyst nematode.</title>
        <authorList>
            <person name="Cotton J.A."/>
            <person name="Lilley C.J."/>
            <person name="Jones L.M."/>
            <person name="Kikuchi T."/>
            <person name="Reid A.J."/>
            <person name="Thorpe P."/>
            <person name="Tsai I.J."/>
            <person name="Beasley H."/>
            <person name="Blok V."/>
            <person name="Cock P.J.A."/>
            <person name="Van den Akker S.E."/>
            <person name="Holroyd N."/>
            <person name="Hunt M."/>
            <person name="Mantelin S."/>
            <person name="Naghra H."/>
            <person name="Pain A."/>
            <person name="Palomares-Rius J.E."/>
            <person name="Zarowiecki M."/>
            <person name="Berriman M."/>
            <person name="Jones J.T."/>
            <person name="Urwin P.E."/>
        </authorList>
    </citation>
    <scope>NUCLEOTIDE SEQUENCE [LARGE SCALE GENOMIC DNA]</scope>
    <source>
        <strain evidence="3">Lindley</strain>
    </source>
</reference>
<reference evidence="3" key="1">
    <citation type="submission" date="2013-12" db="EMBL/GenBank/DDBJ databases">
        <authorList>
            <person name="Aslett M."/>
        </authorList>
    </citation>
    <scope>NUCLEOTIDE SEQUENCE [LARGE SCALE GENOMIC DNA]</scope>
    <source>
        <strain evidence="3">Lindley</strain>
    </source>
</reference>
<evidence type="ECO:0000256" key="2">
    <source>
        <dbReference type="ARBA" id="ARBA00023004"/>
    </source>
</evidence>
<protein>
    <submittedName>
        <fullName evidence="4">Alpha-type protein kinase domain-containing protein</fullName>
    </submittedName>
</protein>
<dbReference type="Gene3D" id="2.60.120.650">
    <property type="entry name" value="Cupin"/>
    <property type="match status" value="2"/>
</dbReference>
<dbReference type="GO" id="GO:0000785">
    <property type="term" value="C:chromatin"/>
    <property type="evidence" value="ECO:0007669"/>
    <property type="project" value="TreeGrafter"/>
</dbReference>
<dbReference type="GO" id="GO:0034647">
    <property type="term" value="F:histone H3K4me/H3K4me2/H3K4me3 demethylase activity"/>
    <property type="evidence" value="ECO:0007669"/>
    <property type="project" value="TreeGrafter"/>
</dbReference>
<accession>A0A183CNV0</accession>
<keyword evidence="2" id="KW-0408">Iron</keyword>
<dbReference type="GO" id="GO:0005634">
    <property type="term" value="C:nucleus"/>
    <property type="evidence" value="ECO:0007669"/>
    <property type="project" value="TreeGrafter"/>
</dbReference>